<feature type="region of interest" description="Disordered" evidence="1">
    <location>
        <begin position="374"/>
        <end position="422"/>
    </location>
</feature>
<organism evidence="3 4">
    <name type="scientific">Pythium oligandrum</name>
    <name type="common">Mycoparasitic fungus</name>
    <dbReference type="NCBI Taxonomy" id="41045"/>
    <lineage>
        <taxon>Eukaryota</taxon>
        <taxon>Sar</taxon>
        <taxon>Stramenopiles</taxon>
        <taxon>Oomycota</taxon>
        <taxon>Peronosporomycetes</taxon>
        <taxon>Pythiales</taxon>
        <taxon>Pythiaceae</taxon>
        <taxon>Pythium</taxon>
    </lineage>
</organism>
<feature type="compositionally biased region" description="Polar residues" evidence="1">
    <location>
        <begin position="406"/>
        <end position="422"/>
    </location>
</feature>
<reference evidence="3" key="1">
    <citation type="submission" date="2019-03" db="EMBL/GenBank/DDBJ databases">
        <title>Long read genome sequence of the mycoparasitic Pythium oligandrum ATCC 38472 isolated from sugarbeet rhizosphere.</title>
        <authorList>
            <person name="Gaulin E."/>
        </authorList>
    </citation>
    <scope>NUCLEOTIDE SEQUENCE</scope>
    <source>
        <strain evidence="3">ATCC 38472_TT</strain>
    </source>
</reference>
<keyword evidence="2" id="KW-0812">Transmembrane</keyword>
<gene>
    <name evidence="3" type="ORF">Poli38472_006248</name>
</gene>
<evidence type="ECO:0000313" key="3">
    <source>
        <dbReference type="EMBL" id="TMW68780.1"/>
    </source>
</evidence>
<feature type="region of interest" description="Disordered" evidence="1">
    <location>
        <begin position="480"/>
        <end position="501"/>
    </location>
</feature>
<dbReference type="Proteomes" id="UP000794436">
    <property type="component" value="Unassembled WGS sequence"/>
</dbReference>
<feature type="compositionally biased region" description="Pro residues" evidence="1">
    <location>
        <begin position="393"/>
        <end position="403"/>
    </location>
</feature>
<sequence length="571" mass="62018">MMCGQQEKPRRLEVETGAQHSVCDLARIFSRLQGPLPLRDPVELEREQAHDTLVLEDHCGSGRVCTRVTAVDDERQVDAWFNFVVWFILFVEMTLVVWPAMTACAMAKKLSKVNWTLRTTTIKTKIASRVVAVKTSVVNYVCLTQLWLLWAMATLKKCEDASMVAWNSSCEAFADLVWSCGYVLWTSCPLVINQVKTQQLKVTEGDRVKCVSPKRAVVSYSDADTDSESEVEVDADADSTAVVLERALVDGSVCAHEVPPSNSLPREGRAAASMMLTLTPTPTMPLESVLVGTPTATVTPVVLVTSLSMTAVHVMKPSLVTAMDAIAVPMEPTTIVPSLQAVPVAQALPSTSTIPSLLSVAPVVSTLEATTSVAVEPSVLEPETEHEGESAPTPTPTPTPTPATLPVSSLTQEPAVSSSATQKCGLRRLHVVPISPQQSARPESDIRPSTPMAVPSATPRARVHTRADGASALSTSTLRKTASMPSPAPVRITPSTPTSVNTKRSFIRRLVKQKVKPLPIKRDVDSRYMRYAEEEGSSYLARLKESVLRRQRIQETYGTTNNVQTRAAWSK</sequence>
<evidence type="ECO:0000256" key="2">
    <source>
        <dbReference type="SAM" id="Phobius"/>
    </source>
</evidence>
<evidence type="ECO:0000256" key="1">
    <source>
        <dbReference type="SAM" id="MobiDB-lite"/>
    </source>
</evidence>
<proteinExistence type="predicted"/>
<keyword evidence="2" id="KW-0472">Membrane</keyword>
<feature type="region of interest" description="Disordered" evidence="1">
    <location>
        <begin position="435"/>
        <end position="462"/>
    </location>
</feature>
<feature type="transmembrane region" description="Helical" evidence="2">
    <location>
        <begin position="83"/>
        <end position="105"/>
    </location>
</feature>
<accession>A0A8K1CU85</accession>
<keyword evidence="2" id="KW-1133">Transmembrane helix</keyword>
<keyword evidence="4" id="KW-1185">Reference proteome</keyword>
<dbReference type="AlphaFoldDB" id="A0A8K1CU85"/>
<name>A0A8K1CU85_PYTOL</name>
<comment type="caution">
    <text evidence="3">The sequence shown here is derived from an EMBL/GenBank/DDBJ whole genome shotgun (WGS) entry which is preliminary data.</text>
</comment>
<dbReference type="EMBL" id="SPLM01000002">
    <property type="protein sequence ID" value="TMW68780.1"/>
    <property type="molecule type" value="Genomic_DNA"/>
</dbReference>
<protein>
    <submittedName>
        <fullName evidence="3">Uncharacterized protein</fullName>
    </submittedName>
</protein>
<evidence type="ECO:0000313" key="4">
    <source>
        <dbReference type="Proteomes" id="UP000794436"/>
    </source>
</evidence>